<gene>
    <name evidence="2" type="ORF">SAMN05421636_107238</name>
</gene>
<keyword evidence="1" id="KW-0472">Membrane</keyword>
<sequence length="106" mass="11545">MISISAIFTMAGVTIGMQEEVIALTPVLLLFGRSLGFDVFTILCMTYGSTVVGSAFWSFKRASAVHFRGTYDVFPYCSAFPYSKLFRAGDNDHAGFGTAVGFDRAF</sequence>
<dbReference type="AlphaFoldDB" id="A0A1G7FRD6"/>
<dbReference type="EMBL" id="FNAO01000007">
    <property type="protein sequence ID" value="SDE78329.1"/>
    <property type="molecule type" value="Genomic_DNA"/>
</dbReference>
<dbReference type="Proteomes" id="UP000199109">
    <property type="component" value="Unassembled WGS sequence"/>
</dbReference>
<feature type="transmembrane region" description="Helical" evidence="1">
    <location>
        <begin position="39"/>
        <end position="59"/>
    </location>
</feature>
<evidence type="ECO:0000256" key="1">
    <source>
        <dbReference type="SAM" id="Phobius"/>
    </source>
</evidence>
<keyword evidence="1" id="KW-1133">Transmembrane helix</keyword>
<keyword evidence="1" id="KW-0812">Transmembrane</keyword>
<dbReference type="RefSeq" id="WP_245726575.1">
    <property type="nucleotide sequence ID" value="NZ_FNAO01000007.1"/>
</dbReference>
<reference evidence="2 3" key="1">
    <citation type="submission" date="2016-10" db="EMBL/GenBank/DDBJ databases">
        <authorList>
            <person name="de Groot N.N."/>
        </authorList>
    </citation>
    <scope>NUCLEOTIDE SEQUENCE [LARGE SCALE GENOMIC DNA]</scope>
    <source>
        <strain evidence="2 3">DSM 23421</strain>
    </source>
</reference>
<evidence type="ECO:0000313" key="2">
    <source>
        <dbReference type="EMBL" id="SDE78329.1"/>
    </source>
</evidence>
<evidence type="ECO:0000313" key="3">
    <source>
        <dbReference type="Proteomes" id="UP000199109"/>
    </source>
</evidence>
<organism evidence="2 3">
    <name type="scientific">Pricia antarctica</name>
    <dbReference type="NCBI Taxonomy" id="641691"/>
    <lineage>
        <taxon>Bacteria</taxon>
        <taxon>Pseudomonadati</taxon>
        <taxon>Bacteroidota</taxon>
        <taxon>Flavobacteriia</taxon>
        <taxon>Flavobacteriales</taxon>
        <taxon>Flavobacteriaceae</taxon>
        <taxon>Pricia</taxon>
    </lineage>
</organism>
<name>A0A1G7FRD6_9FLAO</name>
<proteinExistence type="predicted"/>
<dbReference type="STRING" id="641691.SAMN05421636_107238"/>
<keyword evidence="3" id="KW-1185">Reference proteome</keyword>
<protein>
    <submittedName>
        <fullName evidence="2">Uncharacterized protein</fullName>
    </submittedName>
</protein>
<accession>A0A1G7FRD6</accession>